<dbReference type="GO" id="GO:0051301">
    <property type="term" value="P:cell division"/>
    <property type="evidence" value="ECO:0007669"/>
    <property type="project" value="UniProtKB-KW"/>
</dbReference>
<keyword evidence="3" id="KW-0804">Transcription</keyword>
<comment type="subcellular location">
    <subcellularLocation>
        <location evidence="1">Nucleus</location>
    </subcellularLocation>
</comment>
<evidence type="ECO:0000313" key="7">
    <source>
        <dbReference type="EMBL" id="CCH40475.1"/>
    </source>
</evidence>
<dbReference type="Pfam" id="PF05179">
    <property type="entry name" value="CDC73_C"/>
    <property type="match status" value="1"/>
</dbReference>
<dbReference type="EMBL" id="CAIF01000001">
    <property type="protein sequence ID" value="CCH40475.1"/>
    <property type="molecule type" value="Genomic_DNA"/>
</dbReference>
<dbReference type="Gene3D" id="3.40.50.11990">
    <property type="entry name" value="RNA polymerase II accessory factor, Cdc73 C-terminal domain"/>
    <property type="match status" value="1"/>
</dbReference>
<evidence type="ECO:0000259" key="6">
    <source>
        <dbReference type="Pfam" id="PF05179"/>
    </source>
</evidence>
<organism evidence="7 8">
    <name type="scientific">Wickerhamomyces ciferrii (strain ATCC 14091 / BCRC 22168 / CBS 111 / JCM 3599 / NBRC 0793 / NRRL Y-1031 F-60-10)</name>
    <name type="common">Yeast</name>
    <name type="synonym">Pichia ciferrii</name>
    <dbReference type="NCBI Taxonomy" id="1206466"/>
    <lineage>
        <taxon>Eukaryota</taxon>
        <taxon>Fungi</taxon>
        <taxon>Dikarya</taxon>
        <taxon>Ascomycota</taxon>
        <taxon>Saccharomycotina</taxon>
        <taxon>Saccharomycetes</taxon>
        <taxon>Phaffomycetales</taxon>
        <taxon>Wickerhamomycetaceae</taxon>
        <taxon>Wickerhamomyces</taxon>
    </lineage>
</organism>
<evidence type="ECO:0000256" key="3">
    <source>
        <dbReference type="ARBA" id="ARBA00023163"/>
    </source>
</evidence>
<feature type="region of interest" description="Disordered" evidence="5">
    <location>
        <begin position="186"/>
        <end position="210"/>
    </location>
</feature>
<proteinExistence type="inferred from homology"/>
<dbReference type="Proteomes" id="UP000009328">
    <property type="component" value="Unassembled WGS sequence"/>
</dbReference>
<name>K0K6A7_WICCF</name>
<dbReference type="HOGENOM" id="CLU_025849_2_0_1"/>
<dbReference type="GO" id="GO:0032968">
    <property type="term" value="P:positive regulation of transcription elongation by RNA polymerase II"/>
    <property type="evidence" value="ECO:0007669"/>
    <property type="project" value="TreeGrafter"/>
</dbReference>
<dbReference type="PANTHER" id="PTHR12466:SF8">
    <property type="entry name" value="PARAFIBROMIN"/>
    <property type="match status" value="1"/>
</dbReference>
<evidence type="ECO:0000256" key="2">
    <source>
        <dbReference type="ARBA" id="ARBA00010427"/>
    </source>
</evidence>
<evidence type="ECO:0000313" key="8">
    <source>
        <dbReference type="Proteomes" id="UP000009328"/>
    </source>
</evidence>
<keyword evidence="8" id="KW-1185">Reference proteome</keyword>
<feature type="compositionally biased region" description="Polar residues" evidence="5">
    <location>
        <begin position="188"/>
        <end position="197"/>
    </location>
</feature>
<dbReference type="eggNOG" id="KOG3786">
    <property type="taxonomic scope" value="Eukaryota"/>
</dbReference>
<accession>K0K6A7</accession>
<evidence type="ECO:0000256" key="1">
    <source>
        <dbReference type="ARBA" id="ARBA00004123"/>
    </source>
</evidence>
<dbReference type="InParanoid" id="K0K6A7"/>
<dbReference type="STRING" id="1206466.K0K6A7"/>
<dbReference type="GO" id="GO:0006368">
    <property type="term" value="P:transcription elongation by RNA polymerase II"/>
    <property type="evidence" value="ECO:0007669"/>
    <property type="project" value="InterPro"/>
</dbReference>
<keyword evidence="7" id="KW-0132">Cell division</keyword>
<dbReference type="InterPro" id="IPR031336">
    <property type="entry name" value="CDC73_C"/>
</dbReference>
<reference evidence="7 8" key="1">
    <citation type="journal article" date="2012" name="Eukaryot. Cell">
        <title>Draft genome sequence of Wickerhamomyces ciferrii NRRL Y-1031 F-60-10.</title>
        <authorList>
            <person name="Schneider J."/>
            <person name="Andrea H."/>
            <person name="Blom J."/>
            <person name="Jaenicke S."/>
            <person name="Ruckert C."/>
            <person name="Schorsch C."/>
            <person name="Szczepanowski R."/>
            <person name="Farwick M."/>
            <person name="Goesmann A."/>
            <person name="Puhler A."/>
            <person name="Schaffer S."/>
            <person name="Tauch A."/>
            <person name="Kohler T."/>
            <person name="Brinkrolf K."/>
        </authorList>
    </citation>
    <scope>NUCLEOTIDE SEQUENCE [LARGE SCALE GENOMIC DNA]</scope>
    <source>
        <strain evidence="8">ATCC 14091 / BCRC 22168 / CBS 111 / JCM 3599 / NBRC 0793 / NRRL Y-1031 F-60-10</strain>
    </source>
</reference>
<evidence type="ECO:0000256" key="5">
    <source>
        <dbReference type="SAM" id="MobiDB-lite"/>
    </source>
</evidence>
<dbReference type="FunCoup" id="K0K6A7">
    <property type="interactions" value="231"/>
</dbReference>
<dbReference type="PANTHER" id="PTHR12466">
    <property type="entry name" value="CDC73 DOMAIN PROTEIN"/>
    <property type="match status" value="1"/>
</dbReference>
<sequence>MSDPLELLKKDILNKDQPILVKQNGEDYQEIKDINEATHLSLQNQKIKLDLNQETKFKIDDKPIDLRAVAYSWLNKDLSAADLLTDSQVKNIQTLTFLQRSDLINWLSGESNESEFIQNDNTNLEKDQDSSQTNSTINDDPQLIKILNNERHLINHNTALRGSKPVDFSSVGRECEIKIVKVLKRKGTNPTKSTSTSKDQEQDPIKKKRRQNPIILISPAASALLQINNIKAFFDESKFVNPMSKDPNDQDLLNFQGDLRNITHTFPKIGKQTFLIVNNTDKFTKAEYWDRVVAVFTTGQQWQFKTYKWTDPQQLFQKIKGFFFHFNGDSIPQQVNEWNVEQIGLDKTRRFKDIEVLNHFWDSLEKSMLAKGWN</sequence>
<dbReference type="GO" id="GO:0000993">
    <property type="term" value="F:RNA polymerase II complex binding"/>
    <property type="evidence" value="ECO:0007669"/>
    <property type="project" value="TreeGrafter"/>
</dbReference>
<keyword evidence="4" id="KW-0539">Nucleus</keyword>
<comment type="similarity">
    <text evidence="2">Belongs to the CDC73 family.</text>
</comment>
<comment type="caution">
    <text evidence="7">The sequence shown here is derived from an EMBL/GenBank/DDBJ whole genome shotgun (WGS) entry which is preliminary data.</text>
</comment>
<keyword evidence="7" id="KW-0131">Cell cycle</keyword>
<evidence type="ECO:0000256" key="4">
    <source>
        <dbReference type="ARBA" id="ARBA00023242"/>
    </source>
</evidence>
<gene>
    <name evidence="7" type="ORF">BN7_8</name>
</gene>
<feature type="domain" description="Cell division control protein 73 C-terminal" evidence="6">
    <location>
        <begin position="210"/>
        <end position="366"/>
    </location>
</feature>
<dbReference type="InterPro" id="IPR038103">
    <property type="entry name" value="CDC73_C_sf"/>
</dbReference>
<protein>
    <submittedName>
        <fullName evidence="7">Cell division control protein</fullName>
    </submittedName>
</protein>
<dbReference type="InterPro" id="IPR007852">
    <property type="entry name" value="Cdc73/Parafibromin"/>
</dbReference>
<dbReference type="GO" id="GO:0016593">
    <property type="term" value="C:Cdc73/Paf1 complex"/>
    <property type="evidence" value="ECO:0007669"/>
    <property type="project" value="InterPro"/>
</dbReference>
<dbReference type="AlphaFoldDB" id="K0K6A7"/>